<accession>A0AAE1ELA0</accession>
<evidence type="ECO:0000313" key="2">
    <source>
        <dbReference type="EMBL" id="KAK3854805.1"/>
    </source>
</evidence>
<evidence type="ECO:0000313" key="3">
    <source>
        <dbReference type="Proteomes" id="UP001286313"/>
    </source>
</evidence>
<keyword evidence="3" id="KW-1185">Reference proteome</keyword>
<organism evidence="2 3">
    <name type="scientific">Petrolisthes cinctipes</name>
    <name type="common">Flat porcelain crab</name>
    <dbReference type="NCBI Taxonomy" id="88211"/>
    <lineage>
        <taxon>Eukaryota</taxon>
        <taxon>Metazoa</taxon>
        <taxon>Ecdysozoa</taxon>
        <taxon>Arthropoda</taxon>
        <taxon>Crustacea</taxon>
        <taxon>Multicrustacea</taxon>
        <taxon>Malacostraca</taxon>
        <taxon>Eumalacostraca</taxon>
        <taxon>Eucarida</taxon>
        <taxon>Decapoda</taxon>
        <taxon>Pleocyemata</taxon>
        <taxon>Anomura</taxon>
        <taxon>Galatheoidea</taxon>
        <taxon>Porcellanidae</taxon>
        <taxon>Petrolisthes</taxon>
    </lineage>
</organism>
<feature type="region of interest" description="Disordered" evidence="1">
    <location>
        <begin position="1"/>
        <end position="21"/>
    </location>
</feature>
<protein>
    <submittedName>
        <fullName evidence="2">Uncharacterized protein</fullName>
    </submittedName>
</protein>
<reference evidence="2" key="1">
    <citation type="submission" date="2023-10" db="EMBL/GenBank/DDBJ databases">
        <title>Genome assemblies of two species of porcelain crab, Petrolisthes cinctipes and Petrolisthes manimaculis (Anomura: Porcellanidae).</title>
        <authorList>
            <person name="Angst P."/>
        </authorList>
    </citation>
    <scope>NUCLEOTIDE SEQUENCE</scope>
    <source>
        <strain evidence="2">PB745_01</strain>
        <tissue evidence="2">Gill</tissue>
    </source>
</reference>
<dbReference type="AlphaFoldDB" id="A0AAE1ELA0"/>
<feature type="compositionally biased region" description="Polar residues" evidence="1">
    <location>
        <begin position="1"/>
        <end position="10"/>
    </location>
</feature>
<sequence>MSLSSGNTNQKARKQAPGKGRLGTCRTITLRLASLPQKISPFLSSPHSFLAPLPARLVPLLTSPHLPYFRLHILFLHLFFLDLLPPHLSSPPITLFLLDLSPSSHHLPFSYILPDLFPLDLSSSSPHLTSPFLTFFPTSSSSTCPPPHFSSPFLTFIPTSSSSTCPPPHLISPPLPLLSSPPLPSQFALTLPV</sequence>
<dbReference type="EMBL" id="JAWQEG010006438">
    <property type="protein sequence ID" value="KAK3854805.1"/>
    <property type="molecule type" value="Genomic_DNA"/>
</dbReference>
<gene>
    <name evidence="2" type="ORF">Pcinc_038736</name>
</gene>
<evidence type="ECO:0000256" key="1">
    <source>
        <dbReference type="SAM" id="MobiDB-lite"/>
    </source>
</evidence>
<name>A0AAE1ELA0_PETCI</name>
<dbReference type="Proteomes" id="UP001286313">
    <property type="component" value="Unassembled WGS sequence"/>
</dbReference>
<proteinExistence type="predicted"/>
<comment type="caution">
    <text evidence="2">The sequence shown here is derived from an EMBL/GenBank/DDBJ whole genome shotgun (WGS) entry which is preliminary data.</text>
</comment>